<evidence type="ECO:0000256" key="7">
    <source>
        <dbReference type="HAMAP-Rule" id="MF_00201"/>
    </source>
</evidence>
<evidence type="ECO:0000259" key="8">
    <source>
        <dbReference type="Pfam" id="PF11967"/>
    </source>
</evidence>
<protein>
    <recommendedName>
        <fullName evidence="2 7">DNA repair protein RecO</fullName>
    </recommendedName>
    <alternativeName>
        <fullName evidence="6 7">Recombination protein O</fullName>
    </alternativeName>
</protein>
<proteinExistence type="inferred from homology"/>
<dbReference type="GO" id="GO:0006302">
    <property type="term" value="P:double-strand break repair"/>
    <property type="evidence" value="ECO:0007669"/>
    <property type="project" value="TreeGrafter"/>
</dbReference>
<dbReference type="Pfam" id="PF02565">
    <property type="entry name" value="RecO_C"/>
    <property type="match status" value="1"/>
</dbReference>
<evidence type="ECO:0000256" key="3">
    <source>
        <dbReference type="ARBA" id="ARBA00022763"/>
    </source>
</evidence>
<reference evidence="10" key="2">
    <citation type="submission" date="2014-07" db="EMBL/GenBank/DDBJ databases">
        <title>Genome sequence of Mangrovimonas yunxiaonensis.</title>
        <authorList>
            <person name="Li Y."/>
            <person name="Zheng T."/>
        </authorList>
    </citation>
    <scope>NUCLEOTIDE SEQUENCE [LARGE SCALE GENOMIC DNA]</scope>
    <source>
        <strain evidence="10">LY01</strain>
    </source>
</reference>
<reference evidence="9 10" key="1">
    <citation type="journal article" date="2014" name="Genome Announc.">
        <title>Draft Genome Sequence of the Algicidal Bacterium Mangrovimonas yunxiaonensis Strain LY01.</title>
        <authorList>
            <person name="Li Y."/>
            <person name="Zhu H."/>
            <person name="Li C."/>
            <person name="Zhang H."/>
            <person name="Chen Z."/>
            <person name="Zheng W."/>
            <person name="Xu H."/>
            <person name="Zheng T."/>
        </authorList>
    </citation>
    <scope>NUCLEOTIDE SEQUENCE [LARGE SCALE GENOMIC DNA]</scope>
    <source>
        <strain evidence="9 10">LY01</strain>
    </source>
</reference>
<dbReference type="eggNOG" id="COG1381">
    <property type="taxonomic scope" value="Bacteria"/>
</dbReference>
<dbReference type="PANTHER" id="PTHR33991">
    <property type="entry name" value="DNA REPAIR PROTEIN RECO"/>
    <property type="match status" value="1"/>
</dbReference>
<dbReference type="PANTHER" id="PTHR33991:SF1">
    <property type="entry name" value="DNA REPAIR PROTEIN RECO"/>
    <property type="match status" value="1"/>
</dbReference>
<dbReference type="GO" id="GO:0043590">
    <property type="term" value="C:bacterial nucleoid"/>
    <property type="evidence" value="ECO:0007669"/>
    <property type="project" value="TreeGrafter"/>
</dbReference>
<dbReference type="EMBL" id="JPFK01000005">
    <property type="protein sequence ID" value="KFB01400.1"/>
    <property type="molecule type" value="Genomic_DNA"/>
</dbReference>
<evidence type="ECO:0000256" key="2">
    <source>
        <dbReference type="ARBA" id="ARBA00021310"/>
    </source>
</evidence>
<dbReference type="SUPFAM" id="SSF50249">
    <property type="entry name" value="Nucleic acid-binding proteins"/>
    <property type="match status" value="1"/>
</dbReference>
<dbReference type="AlphaFoldDB" id="A0A084TL14"/>
<comment type="function">
    <text evidence="7">Involved in DNA repair and RecF pathway recombination.</text>
</comment>
<dbReference type="HAMAP" id="MF_00201">
    <property type="entry name" value="RecO"/>
    <property type="match status" value="1"/>
</dbReference>
<dbReference type="InterPro" id="IPR012340">
    <property type="entry name" value="NA-bd_OB-fold"/>
</dbReference>
<comment type="similarity">
    <text evidence="1 7">Belongs to the RecO family.</text>
</comment>
<name>A0A084TL14_9FLAO</name>
<dbReference type="InterPro" id="IPR022572">
    <property type="entry name" value="DNA_rep/recomb_RecO_N"/>
</dbReference>
<dbReference type="Proteomes" id="UP000028521">
    <property type="component" value="Unassembled WGS sequence"/>
</dbReference>
<dbReference type="Gene3D" id="2.40.50.140">
    <property type="entry name" value="Nucleic acid-binding proteins"/>
    <property type="match status" value="1"/>
</dbReference>
<dbReference type="Gene3D" id="1.20.1440.120">
    <property type="entry name" value="Recombination protein O, C-terminal domain"/>
    <property type="match status" value="1"/>
</dbReference>
<keyword evidence="10" id="KW-1185">Reference proteome</keyword>
<accession>A0A084TL14</accession>
<dbReference type="GO" id="GO:0006310">
    <property type="term" value="P:DNA recombination"/>
    <property type="evidence" value="ECO:0007669"/>
    <property type="project" value="UniProtKB-UniRule"/>
</dbReference>
<dbReference type="RefSeq" id="WP_036120542.1">
    <property type="nucleotide sequence ID" value="NZ_BMET01000001.1"/>
</dbReference>
<evidence type="ECO:0000256" key="5">
    <source>
        <dbReference type="ARBA" id="ARBA00023204"/>
    </source>
</evidence>
<dbReference type="SUPFAM" id="SSF57863">
    <property type="entry name" value="ArfGap/RecO-like zinc finger"/>
    <property type="match status" value="1"/>
</dbReference>
<dbReference type="OrthoDB" id="9789152at2"/>
<keyword evidence="5 7" id="KW-0234">DNA repair</keyword>
<feature type="domain" description="DNA replication/recombination mediator RecO N-terminal" evidence="8">
    <location>
        <begin position="1"/>
        <end position="80"/>
    </location>
</feature>
<comment type="caution">
    <text evidence="9">The sequence shown here is derived from an EMBL/GenBank/DDBJ whole genome shotgun (WGS) entry which is preliminary data.</text>
</comment>
<evidence type="ECO:0000256" key="6">
    <source>
        <dbReference type="ARBA" id="ARBA00033409"/>
    </source>
</evidence>
<sequence>MLVSTKAIVLSKLKYRDNDLIVKCYTQKFGAINYIIRGVYSSRRASQKAAYYQLLSQLQLEAVHKENKTLQSIKDVKSAAIYTSMHTHVLKSAIVMFLAEVLANVLNEEEKNSTLYEFLEHALLWLDVEDSYSNFHLVFLLKLTKHLGFYPDVSNIHYSYFNLQEGSFQEVSAHNTISGEILTGLKTLLGINFDALNTVKISLNQRQHLLEHILMYYRFHVDGFKQPKSLDVFNQVFN</sequence>
<dbReference type="InterPro" id="IPR042242">
    <property type="entry name" value="RecO_C"/>
</dbReference>
<gene>
    <name evidence="7" type="primary">recO</name>
    <name evidence="9" type="ORF">IA57_06115</name>
</gene>
<evidence type="ECO:0000256" key="4">
    <source>
        <dbReference type="ARBA" id="ARBA00023172"/>
    </source>
</evidence>
<organism evidence="9 10">
    <name type="scientific">Mangrovimonas yunxiaonensis</name>
    <dbReference type="NCBI Taxonomy" id="1197477"/>
    <lineage>
        <taxon>Bacteria</taxon>
        <taxon>Pseudomonadati</taxon>
        <taxon>Bacteroidota</taxon>
        <taxon>Flavobacteriia</taxon>
        <taxon>Flavobacteriales</taxon>
        <taxon>Flavobacteriaceae</taxon>
        <taxon>Mangrovimonas</taxon>
    </lineage>
</organism>
<evidence type="ECO:0000256" key="1">
    <source>
        <dbReference type="ARBA" id="ARBA00007452"/>
    </source>
</evidence>
<dbReference type="NCBIfam" id="TIGR00613">
    <property type="entry name" value="reco"/>
    <property type="match status" value="1"/>
</dbReference>
<dbReference type="InterPro" id="IPR037278">
    <property type="entry name" value="ARFGAP/RecO"/>
</dbReference>
<dbReference type="InterPro" id="IPR003717">
    <property type="entry name" value="RecO"/>
</dbReference>
<dbReference type="Pfam" id="PF11967">
    <property type="entry name" value="RecO_N"/>
    <property type="match status" value="1"/>
</dbReference>
<dbReference type="STRING" id="1197477.IA57_06115"/>
<keyword evidence="3 7" id="KW-0227">DNA damage</keyword>
<keyword evidence="4 7" id="KW-0233">DNA recombination</keyword>
<evidence type="ECO:0000313" key="9">
    <source>
        <dbReference type="EMBL" id="KFB01400.1"/>
    </source>
</evidence>
<evidence type="ECO:0000313" key="10">
    <source>
        <dbReference type="Proteomes" id="UP000028521"/>
    </source>
</evidence>